<keyword evidence="1" id="KW-0812">Transmembrane</keyword>
<gene>
    <name evidence="2" type="ORF">BC961_0289</name>
</gene>
<keyword evidence="3" id="KW-1185">Reference proteome</keyword>
<keyword evidence="1" id="KW-1133">Transmembrane helix</keyword>
<protein>
    <submittedName>
        <fullName evidence="2">Uncharacterized protein</fullName>
    </submittedName>
</protein>
<evidence type="ECO:0000313" key="3">
    <source>
        <dbReference type="Proteomes" id="UP000280368"/>
    </source>
</evidence>
<reference evidence="2 3" key="1">
    <citation type="submission" date="2018-10" db="EMBL/GenBank/DDBJ databases">
        <title>Genomic Encyclopedia of Archaeal and Bacterial Type Strains, Phase II (KMG-II): from individual species to whole genera.</title>
        <authorList>
            <person name="Goeker M."/>
        </authorList>
    </citation>
    <scope>NUCLEOTIDE SEQUENCE [LARGE SCALE GENOMIC DNA]</scope>
    <source>
        <strain evidence="2 3">DSM 19727</strain>
    </source>
</reference>
<dbReference type="EMBL" id="REFH01000007">
    <property type="protein sequence ID" value="RMA77931.1"/>
    <property type="molecule type" value="Genomic_DNA"/>
</dbReference>
<name>A0A3L9ZYG2_9FLAO</name>
<evidence type="ECO:0000313" key="2">
    <source>
        <dbReference type="EMBL" id="RMA77931.1"/>
    </source>
</evidence>
<sequence>MCKELIAYKLTLFVVKWLNLLTKWYLVVNCGNIFYIFALYHLILFTWIQLSEHMNVKSMLKEGCLCQRL</sequence>
<keyword evidence="1" id="KW-0472">Membrane</keyword>
<comment type="caution">
    <text evidence="2">The sequence shown here is derived from an EMBL/GenBank/DDBJ whole genome shotgun (WGS) entry which is preliminary data.</text>
</comment>
<dbReference type="Proteomes" id="UP000280368">
    <property type="component" value="Unassembled WGS sequence"/>
</dbReference>
<accession>A0A3L9ZYG2</accession>
<evidence type="ECO:0000256" key="1">
    <source>
        <dbReference type="SAM" id="Phobius"/>
    </source>
</evidence>
<dbReference type="AlphaFoldDB" id="A0A3L9ZYG2"/>
<organism evidence="2 3">
    <name type="scientific">Flavobacterium weaverense</name>
    <dbReference type="NCBI Taxonomy" id="271156"/>
    <lineage>
        <taxon>Bacteria</taxon>
        <taxon>Pseudomonadati</taxon>
        <taxon>Bacteroidota</taxon>
        <taxon>Flavobacteriia</taxon>
        <taxon>Flavobacteriales</taxon>
        <taxon>Flavobacteriaceae</taxon>
        <taxon>Flavobacterium</taxon>
    </lineage>
</organism>
<feature type="transmembrane region" description="Helical" evidence="1">
    <location>
        <begin position="33"/>
        <end position="50"/>
    </location>
</feature>
<proteinExistence type="predicted"/>